<proteinExistence type="predicted"/>
<dbReference type="Proteomes" id="UP000663722">
    <property type="component" value="Chromosome"/>
</dbReference>
<evidence type="ECO:0000313" key="1">
    <source>
        <dbReference type="EMBL" id="QTA93839.1"/>
    </source>
</evidence>
<gene>
    <name evidence="1" type="ORF">dnm_099470</name>
</gene>
<accession>A0A975GU62</accession>
<keyword evidence="2" id="KW-1185">Reference proteome</keyword>
<reference evidence="1" key="1">
    <citation type="journal article" date="2021" name="Microb. Physiol.">
        <title>Proteogenomic Insights into the Physiology of Marine, Sulfate-Reducing, Filamentous Desulfonema limicola and Desulfonema magnum.</title>
        <authorList>
            <person name="Schnaars V."/>
            <person name="Wohlbrand L."/>
            <person name="Scheve S."/>
            <person name="Hinrichs C."/>
            <person name="Reinhardt R."/>
            <person name="Rabus R."/>
        </authorList>
    </citation>
    <scope>NUCLEOTIDE SEQUENCE</scope>
    <source>
        <strain evidence="1">4be13</strain>
    </source>
</reference>
<evidence type="ECO:0000313" key="2">
    <source>
        <dbReference type="Proteomes" id="UP000663722"/>
    </source>
</evidence>
<dbReference type="AlphaFoldDB" id="A0A975GU62"/>
<dbReference type="EMBL" id="CP061800">
    <property type="protein sequence ID" value="QTA93839.1"/>
    <property type="molecule type" value="Genomic_DNA"/>
</dbReference>
<dbReference type="KEGG" id="dmm:dnm_099470"/>
<sequence>MSGVKCQVLGKIAKISCFVVTGRAYLFLYKYLTKKFFIFFYKSHCLLSAYSQIGKY</sequence>
<name>A0A975GU62_9BACT</name>
<organism evidence="1 2">
    <name type="scientific">Desulfonema magnum</name>
    <dbReference type="NCBI Taxonomy" id="45655"/>
    <lineage>
        <taxon>Bacteria</taxon>
        <taxon>Pseudomonadati</taxon>
        <taxon>Thermodesulfobacteriota</taxon>
        <taxon>Desulfobacteria</taxon>
        <taxon>Desulfobacterales</taxon>
        <taxon>Desulfococcaceae</taxon>
        <taxon>Desulfonema</taxon>
    </lineage>
</organism>
<protein>
    <submittedName>
        <fullName evidence="1">Uncharacterized protein</fullName>
    </submittedName>
</protein>